<dbReference type="Proteomes" id="UP000326476">
    <property type="component" value="Unassembled WGS sequence"/>
</dbReference>
<evidence type="ECO:0000313" key="2">
    <source>
        <dbReference type="Proteomes" id="UP000326476"/>
    </source>
</evidence>
<sequence length="96" mass="11298">MGAIQITENIRVRRKDKLNVVVEILQTVTNPKTKERRTEWVENGFYRNLRQALQGLRTKDGLIPYEDLKTVEEYLRALKTQDQIIAKVWEENADVV</sequence>
<keyword evidence="2" id="KW-1185">Reference proteome</keyword>
<evidence type="ECO:0000313" key="1">
    <source>
        <dbReference type="EMBL" id="KAA9238589.1"/>
    </source>
</evidence>
<protein>
    <submittedName>
        <fullName evidence="1">Uncharacterized protein</fullName>
    </submittedName>
</protein>
<gene>
    <name evidence="1" type="ORF">F6I34_08070</name>
</gene>
<dbReference type="RefSeq" id="WP_111853314.1">
    <property type="nucleotide sequence ID" value="NZ_CP127382.2"/>
</dbReference>
<name>A0A329NCQ1_9LACT</name>
<proteinExistence type="predicted"/>
<dbReference type="AlphaFoldDB" id="A0A329NCQ1"/>
<accession>A0A329NCQ1</accession>
<organism evidence="1 2">
    <name type="scientific">Aerococcus tenax</name>
    <dbReference type="NCBI Taxonomy" id="3078812"/>
    <lineage>
        <taxon>Bacteria</taxon>
        <taxon>Bacillati</taxon>
        <taxon>Bacillota</taxon>
        <taxon>Bacilli</taxon>
        <taxon>Lactobacillales</taxon>
        <taxon>Aerococcaceae</taxon>
        <taxon>Aerococcus</taxon>
    </lineage>
</organism>
<dbReference type="EMBL" id="VYVN01000024">
    <property type="protein sequence ID" value="KAA9238589.1"/>
    <property type="molecule type" value="Genomic_DNA"/>
</dbReference>
<reference evidence="2" key="1">
    <citation type="submission" date="2019-09" db="EMBL/GenBank/DDBJ databases">
        <title>Draft genome sequence assemblies of isolates from the urinary tract.</title>
        <authorList>
            <person name="Mores C.R."/>
            <person name="Putonti C."/>
            <person name="Wolfe A.J."/>
        </authorList>
    </citation>
    <scope>NUCLEOTIDE SEQUENCE [LARGE SCALE GENOMIC DNA]</scope>
    <source>
        <strain evidence="2">UMB8614</strain>
    </source>
</reference>
<comment type="caution">
    <text evidence="1">The sequence shown here is derived from an EMBL/GenBank/DDBJ whole genome shotgun (WGS) entry which is preliminary data.</text>
</comment>